<organism evidence="3 4">
    <name type="scientific">Isoalcanivorax pacificus W11-5</name>
    <dbReference type="NCBI Taxonomy" id="391936"/>
    <lineage>
        <taxon>Bacteria</taxon>
        <taxon>Pseudomonadati</taxon>
        <taxon>Pseudomonadota</taxon>
        <taxon>Gammaproteobacteria</taxon>
        <taxon>Oceanospirillales</taxon>
        <taxon>Alcanivoracaceae</taxon>
        <taxon>Isoalcanivorax</taxon>
    </lineage>
</organism>
<dbReference type="Gene3D" id="3.30.530.20">
    <property type="match status" value="3"/>
</dbReference>
<sequence length="459" mass="51790">MFDAWLRPEMVRHWFAPGLGPMTRVEIDPVPGGRFHFDQQRGEEIARHWGTYQVIERPRRLVFTWQVDGVEEADTVSIEFTAQEGGCRITLTHDMDARFAGYRDATQRGWRTMLGGLGQGLVAQPESTPQALVLTREFNATPEQLFSAWTDPARVRQWLFTSPQSEAGEQHLDVREGGRWEITDVREGQSYTVCGEYLEVSPPTKLVFTLAMPQVSPNSDRITITLHATAQGCLMVLRQEGEDIAAELSALQGGASGGSEQGWLEMFRALAGVLARHRGEGERTAHDQVRFERLLPGPLERVWAWIADGEKRAQWLGGGDLPDRVGARFQIHFHHQRLSPLQAPSPAWFQPYDQGVSSDHEVLLYEPPHRLMISWDEHEQGGSQVLFELTPEGDRVRLVLTHQRLANDAAMLSVSGGWHTHLAMLEEKLAGRTPESFWTLFGDIEHRYVTRFGLAATPH</sequence>
<dbReference type="CDD" id="cd08899">
    <property type="entry name" value="SRPBCC_CalC_Aha1-like_6"/>
    <property type="match status" value="1"/>
</dbReference>
<proteinExistence type="inferred from homology"/>
<dbReference type="InterPro" id="IPR013538">
    <property type="entry name" value="ASHA1/2-like_C"/>
</dbReference>
<dbReference type="KEGG" id="apac:S7S_03965"/>
<gene>
    <name evidence="3" type="ORF">S7S_03965</name>
</gene>
<dbReference type="InterPro" id="IPR023393">
    <property type="entry name" value="START-like_dom_sf"/>
</dbReference>
<dbReference type="STRING" id="391936.S7S_03965"/>
<dbReference type="AlphaFoldDB" id="A0A0B4XKI3"/>
<reference evidence="3 4" key="1">
    <citation type="journal article" date="2012" name="J. Bacteriol.">
        <title>Genome sequence of an alkane-degrading bacterium, Alcanivorax pacificus type strain W11-5, isolated from deep sea sediment.</title>
        <authorList>
            <person name="Lai Q."/>
            <person name="Shao Z."/>
        </authorList>
    </citation>
    <scope>NUCLEOTIDE SEQUENCE [LARGE SCALE GENOMIC DNA]</scope>
    <source>
        <strain evidence="3 4">W11-5</strain>
    </source>
</reference>
<dbReference type="Proteomes" id="UP000006764">
    <property type="component" value="Chromosome"/>
</dbReference>
<protein>
    <recommendedName>
        <fullName evidence="2">Activator of Hsp90 ATPase homologue 1/2-like C-terminal domain-containing protein</fullName>
    </recommendedName>
</protein>
<feature type="domain" description="Activator of Hsp90 ATPase homologue 1/2-like C-terminal" evidence="2">
    <location>
        <begin position="2"/>
        <end position="118"/>
    </location>
</feature>
<name>A0A0B4XKI3_9GAMM</name>
<evidence type="ECO:0000313" key="4">
    <source>
        <dbReference type="Proteomes" id="UP000006764"/>
    </source>
</evidence>
<evidence type="ECO:0000313" key="3">
    <source>
        <dbReference type="EMBL" id="AJD47215.1"/>
    </source>
</evidence>
<evidence type="ECO:0000256" key="1">
    <source>
        <dbReference type="ARBA" id="ARBA00006817"/>
    </source>
</evidence>
<dbReference type="HOGENOM" id="CLU_595345_0_0_6"/>
<dbReference type="SUPFAM" id="SSF55961">
    <property type="entry name" value="Bet v1-like"/>
    <property type="match status" value="3"/>
</dbReference>
<dbReference type="Pfam" id="PF08327">
    <property type="entry name" value="AHSA1"/>
    <property type="match status" value="3"/>
</dbReference>
<accession>A0A0B4XKI3</accession>
<keyword evidence="4" id="KW-1185">Reference proteome</keyword>
<feature type="domain" description="Activator of Hsp90 ATPase homologue 1/2-like C-terminal" evidence="2">
    <location>
        <begin position="139"/>
        <end position="274"/>
    </location>
</feature>
<comment type="similarity">
    <text evidence="1">Belongs to the AHA1 family.</text>
</comment>
<feature type="domain" description="Activator of Hsp90 ATPase homologue 1/2-like C-terminal" evidence="2">
    <location>
        <begin position="298"/>
        <end position="428"/>
    </location>
</feature>
<dbReference type="CDD" id="cd07814">
    <property type="entry name" value="SRPBCC_CalC_Aha1-like"/>
    <property type="match status" value="2"/>
</dbReference>
<dbReference type="EMBL" id="CP004387">
    <property type="protein sequence ID" value="AJD47215.1"/>
    <property type="molecule type" value="Genomic_DNA"/>
</dbReference>
<evidence type="ECO:0000259" key="2">
    <source>
        <dbReference type="Pfam" id="PF08327"/>
    </source>
</evidence>